<organism evidence="7 8">
    <name type="scientific">Candidatus Electronema aureum</name>
    <dbReference type="NCBI Taxonomy" id="2005002"/>
    <lineage>
        <taxon>Bacteria</taxon>
        <taxon>Pseudomonadati</taxon>
        <taxon>Thermodesulfobacteriota</taxon>
        <taxon>Desulfobulbia</taxon>
        <taxon>Desulfobulbales</taxon>
        <taxon>Desulfobulbaceae</taxon>
        <taxon>Candidatus Electronema</taxon>
    </lineage>
</organism>
<evidence type="ECO:0000256" key="4">
    <source>
        <dbReference type="ARBA" id="ARBA00022989"/>
    </source>
</evidence>
<feature type="transmembrane region" description="Helical" evidence="6">
    <location>
        <begin position="82"/>
        <end position="103"/>
    </location>
</feature>
<feature type="transmembrane region" description="Helical" evidence="6">
    <location>
        <begin position="45"/>
        <end position="62"/>
    </location>
</feature>
<name>A0A521G068_9BACT</name>
<comment type="subcellular location">
    <subcellularLocation>
        <location evidence="1">Cell membrane</location>
        <topology evidence="1">Multi-pass membrane protein</topology>
    </subcellularLocation>
</comment>
<evidence type="ECO:0000256" key="5">
    <source>
        <dbReference type="ARBA" id="ARBA00023136"/>
    </source>
</evidence>
<evidence type="ECO:0000256" key="3">
    <source>
        <dbReference type="ARBA" id="ARBA00022692"/>
    </source>
</evidence>
<evidence type="ECO:0000256" key="6">
    <source>
        <dbReference type="SAM" id="Phobius"/>
    </source>
</evidence>
<protein>
    <submittedName>
        <fullName evidence="7">ATP synthase I chain</fullName>
    </submittedName>
</protein>
<keyword evidence="5 6" id="KW-0472">Membrane</keyword>
<feature type="transmembrane region" description="Helical" evidence="6">
    <location>
        <begin position="109"/>
        <end position="131"/>
    </location>
</feature>
<keyword evidence="4 6" id="KW-1133">Transmembrane helix</keyword>
<accession>A0A521G068</accession>
<reference evidence="7" key="1">
    <citation type="submission" date="2017-07" db="EMBL/GenBank/DDBJ databases">
        <title>The cable genome - Insights into the physiology and evolution of filamentous bacteria capable of sulfide oxidation via long distance electron transfer.</title>
        <authorList>
            <person name="Thorup C."/>
            <person name="Bjerg J.T."/>
            <person name="Schreiber L."/>
            <person name="Nielsen L.P."/>
            <person name="Kjeldsen K.U."/>
            <person name="Boesen T."/>
            <person name="Boggild A."/>
            <person name="Meysman F."/>
            <person name="Geelhoed J."/>
            <person name="Schramm A."/>
        </authorList>
    </citation>
    <scope>NUCLEOTIDE SEQUENCE [LARGE SCALE GENOMIC DNA]</scope>
    <source>
        <strain evidence="7">GS</strain>
    </source>
</reference>
<keyword evidence="8" id="KW-1185">Reference proteome</keyword>
<dbReference type="GO" id="GO:0005886">
    <property type="term" value="C:plasma membrane"/>
    <property type="evidence" value="ECO:0007669"/>
    <property type="project" value="UniProtKB-SubCell"/>
</dbReference>
<sequence>MTEPVSVDAKQADDLSLLRTVEQFNIFFVVLLALSGWYLSGWHCAKSVLIGGALSGGSFFALKRTMMQIVSRIALPDAQRPAAGFAVKFYIRLMVLVLLLAVVSMSVSIHLIGLVAGLSTVMVSVIFVTLARGLMEFSGKHAKGA</sequence>
<dbReference type="AlphaFoldDB" id="A0A521G068"/>
<evidence type="ECO:0000313" key="7">
    <source>
        <dbReference type="EMBL" id="TAA74409.1"/>
    </source>
</evidence>
<gene>
    <name evidence="7" type="ORF">CDV28_12712</name>
</gene>
<proteinExistence type="predicted"/>
<dbReference type="Pfam" id="PF03899">
    <property type="entry name" value="ATP-synt_I"/>
    <property type="match status" value="1"/>
</dbReference>
<comment type="caution">
    <text evidence="7">The sequence shown here is derived from an EMBL/GenBank/DDBJ whole genome shotgun (WGS) entry which is preliminary data.</text>
</comment>
<keyword evidence="3 6" id="KW-0812">Transmembrane</keyword>
<evidence type="ECO:0000256" key="1">
    <source>
        <dbReference type="ARBA" id="ARBA00004651"/>
    </source>
</evidence>
<evidence type="ECO:0000313" key="8">
    <source>
        <dbReference type="Proteomes" id="UP000316238"/>
    </source>
</evidence>
<dbReference type="InterPro" id="IPR005598">
    <property type="entry name" value="ATP_synth_I"/>
</dbReference>
<evidence type="ECO:0000256" key="2">
    <source>
        <dbReference type="ARBA" id="ARBA00022475"/>
    </source>
</evidence>
<dbReference type="Proteomes" id="UP000316238">
    <property type="component" value="Unassembled WGS sequence"/>
</dbReference>
<dbReference type="EMBL" id="NQJD01000027">
    <property type="protein sequence ID" value="TAA74409.1"/>
    <property type="molecule type" value="Genomic_DNA"/>
</dbReference>
<keyword evidence="2" id="KW-1003">Cell membrane</keyword>